<dbReference type="GeneID" id="25299290"/>
<dbReference type="OrthoDB" id="8119704at2759"/>
<dbReference type="Gene3D" id="3.40.50.1820">
    <property type="entry name" value="alpha/beta hydrolase"/>
    <property type="match status" value="1"/>
</dbReference>
<dbReference type="SUPFAM" id="SSF53474">
    <property type="entry name" value="alpha/beta-Hydrolases"/>
    <property type="match status" value="1"/>
</dbReference>
<evidence type="ECO:0000313" key="3">
    <source>
        <dbReference type="Proteomes" id="UP000053617"/>
    </source>
</evidence>
<dbReference type="Pfam" id="PF12697">
    <property type="entry name" value="Abhydrolase_6"/>
    <property type="match status" value="1"/>
</dbReference>
<reference evidence="2 3" key="1">
    <citation type="submission" date="2015-01" db="EMBL/GenBank/DDBJ databases">
        <title>The Genome Sequence of Rhinocladiella mackenzie CBS 650.93.</title>
        <authorList>
            <consortium name="The Broad Institute Genomics Platform"/>
            <person name="Cuomo C."/>
            <person name="de Hoog S."/>
            <person name="Gorbushina A."/>
            <person name="Stielow B."/>
            <person name="Teixiera M."/>
            <person name="Abouelleil A."/>
            <person name="Chapman S.B."/>
            <person name="Priest M."/>
            <person name="Young S.K."/>
            <person name="Wortman J."/>
            <person name="Nusbaum C."/>
            <person name="Birren B."/>
        </authorList>
    </citation>
    <scope>NUCLEOTIDE SEQUENCE [LARGE SCALE GENOMIC DNA]</scope>
    <source>
        <strain evidence="2 3">CBS 650.93</strain>
    </source>
</reference>
<name>A0A0D2I8C4_9EURO</name>
<evidence type="ECO:0000313" key="2">
    <source>
        <dbReference type="EMBL" id="KIW99480.1"/>
    </source>
</evidence>
<dbReference type="RefSeq" id="XP_013266617.1">
    <property type="nucleotide sequence ID" value="XM_013411163.1"/>
</dbReference>
<dbReference type="HOGENOM" id="CLU_057358_1_0_1"/>
<dbReference type="InterPro" id="IPR029058">
    <property type="entry name" value="AB_hydrolase_fold"/>
</dbReference>
<protein>
    <recommendedName>
        <fullName evidence="1">AB hydrolase-1 domain-containing protein</fullName>
    </recommendedName>
</protein>
<evidence type="ECO:0000259" key="1">
    <source>
        <dbReference type="Pfam" id="PF12697"/>
    </source>
</evidence>
<dbReference type="EMBL" id="KN847486">
    <property type="protein sequence ID" value="KIW99480.1"/>
    <property type="molecule type" value="Genomic_DNA"/>
</dbReference>
<dbReference type="PANTHER" id="PTHR43798:SF33">
    <property type="entry name" value="HYDROLASE, PUTATIVE (AFU_ORTHOLOGUE AFUA_2G14860)-RELATED"/>
    <property type="match status" value="1"/>
</dbReference>
<dbReference type="GO" id="GO:0016020">
    <property type="term" value="C:membrane"/>
    <property type="evidence" value="ECO:0007669"/>
    <property type="project" value="TreeGrafter"/>
</dbReference>
<dbReference type="VEuPathDB" id="FungiDB:Z518_11219"/>
<feature type="domain" description="AB hydrolase-1" evidence="1">
    <location>
        <begin position="19"/>
        <end position="246"/>
    </location>
</feature>
<keyword evidence="3" id="KW-1185">Reference proteome</keyword>
<dbReference type="InterPro" id="IPR050266">
    <property type="entry name" value="AB_hydrolase_sf"/>
</dbReference>
<proteinExistence type="predicted"/>
<dbReference type="STRING" id="1442369.A0A0D2I8C4"/>
<dbReference type="Proteomes" id="UP000053617">
    <property type="component" value="Unassembled WGS sequence"/>
</dbReference>
<organism evidence="2 3">
    <name type="scientific">Rhinocladiella mackenziei CBS 650.93</name>
    <dbReference type="NCBI Taxonomy" id="1442369"/>
    <lineage>
        <taxon>Eukaryota</taxon>
        <taxon>Fungi</taxon>
        <taxon>Dikarya</taxon>
        <taxon>Ascomycota</taxon>
        <taxon>Pezizomycotina</taxon>
        <taxon>Eurotiomycetes</taxon>
        <taxon>Chaetothyriomycetidae</taxon>
        <taxon>Chaetothyriales</taxon>
        <taxon>Herpotrichiellaceae</taxon>
        <taxon>Rhinocladiella</taxon>
    </lineage>
</organism>
<dbReference type="AlphaFoldDB" id="A0A0D2I8C4"/>
<accession>A0A0D2I8C4</accession>
<dbReference type="InterPro" id="IPR000073">
    <property type="entry name" value="AB_hydrolase_1"/>
</dbReference>
<gene>
    <name evidence="2" type="ORF">Z518_11219</name>
</gene>
<dbReference type="PANTHER" id="PTHR43798">
    <property type="entry name" value="MONOACYLGLYCEROL LIPASE"/>
    <property type="match status" value="1"/>
</dbReference>
<sequence length="266" mass="29354">MSNNSLFALSLNPGGKQTILLLHGIFSSHLEYANVVPFLSDHHLLAVDLPRHSRSAHVRPFQLPAAAEHVAEVIRTQAQNCRAHVVGLSGGGFVALELSKRHPDLVESLFVTGASPFTGWTKWLAEHPGILYYCIASFVKYCPDWLYRKMCSWGGLLPHDDLRMEMKKNLNKDLLAEGYGSMVKFTKADICLITARTLTMAGGLQDDVEATREMGKVLRGKCPESKAAVVKGAVHAWNLQFPELFATAVRTWIGGFDSPEGLEELL</sequence>